<name>A0A9Q9ATG9_9PEZI</name>
<reference evidence="1" key="1">
    <citation type="submission" date="2022-06" db="EMBL/GenBank/DDBJ databases">
        <title>Complete genome sequences of two strains of the flax pathogen Septoria linicola.</title>
        <authorList>
            <person name="Lapalu N."/>
            <person name="Simon A."/>
            <person name="Demenou B."/>
            <person name="Paumier D."/>
            <person name="Guillot M.-P."/>
            <person name="Gout L."/>
            <person name="Valade R."/>
        </authorList>
    </citation>
    <scope>NUCLEOTIDE SEQUENCE</scope>
    <source>
        <strain evidence="1">SE15195</strain>
    </source>
</reference>
<dbReference type="AlphaFoldDB" id="A0A9Q9ATG9"/>
<gene>
    <name evidence="1" type="ORF">Slin15195_G081640</name>
</gene>
<organism evidence="1 2">
    <name type="scientific">Septoria linicola</name>
    <dbReference type="NCBI Taxonomy" id="215465"/>
    <lineage>
        <taxon>Eukaryota</taxon>
        <taxon>Fungi</taxon>
        <taxon>Dikarya</taxon>
        <taxon>Ascomycota</taxon>
        <taxon>Pezizomycotina</taxon>
        <taxon>Dothideomycetes</taxon>
        <taxon>Dothideomycetidae</taxon>
        <taxon>Mycosphaerellales</taxon>
        <taxon>Mycosphaerellaceae</taxon>
        <taxon>Septoria</taxon>
    </lineage>
</organism>
<dbReference type="EMBL" id="CP099423">
    <property type="protein sequence ID" value="USW54845.1"/>
    <property type="molecule type" value="Genomic_DNA"/>
</dbReference>
<evidence type="ECO:0000313" key="1">
    <source>
        <dbReference type="EMBL" id="USW54845.1"/>
    </source>
</evidence>
<accession>A0A9Q9ATG9</accession>
<proteinExistence type="predicted"/>
<protein>
    <submittedName>
        <fullName evidence="1">Uncharacterized protein</fullName>
    </submittedName>
</protein>
<evidence type="ECO:0000313" key="2">
    <source>
        <dbReference type="Proteomes" id="UP001056384"/>
    </source>
</evidence>
<sequence length="225" mass="25285">MATSLGASPPTDCLILDRLAAELRNSIYELAFTPDRDIEEVDFFAAAPPSSALLLTCRQIKNEARGIHRAAYRSYWRSTKFFILEREVDLEQGLPVPIRDINRIQDLRVIGPCTTGSYSFDLIDKRGVWKFVASDENGEVMIEEPYTCEQRKGSSWSDETAVQWEEHLTVTGAIVSVGMEPSHLPFHRQIKHAVQKARVCRISRNTLHNGISGASWGQLVLGRPS</sequence>
<keyword evidence="2" id="KW-1185">Reference proteome</keyword>
<dbReference type="Proteomes" id="UP001056384">
    <property type="component" value="Chromosome 6"/>
</dbReference>